<proteinExistence type="predicted"/>
<dbReference type="OrthoDB" id="1875751at2759"/>
<dbReference type="InterPro" id="IPR000504">
    <property type="entry name" value="RRM_dom"/>
</dbReference>
<dbReference type="PANTHER" id="PTHR48035">
    <property type="entry name" value="HETEROGENEOUS NUCLEAR RIBONUCLEOPROTEIN 1"/>
    <property type="match status" value="1"/>
</dbReference>
<feature type="domain" description="RRM" evidence="3">
    <location>
        <begin position="16"/>
        <end position="91"/>
    </location>
</feature>
<dbReference type="VEuPathDB" id="TriTrypDB:BSAL_87985c"/>
<dbReference type="InterPro" id="IPR035979">
    <property type="entry name" value="RBD_domain_sf"/>
</dbReference>
<keyword evidence="5" id="KW-1185">Reference proteome</keyword>
<evidence type="ECO:0000256" key="1">
    <source>
        <dbReference type="PROSITE-ProRule" id="PRU00176"/>
    </source>
</evidence>
<evidence type="ECO:0000256" key="2">
    <source>
        <dbReference type="SAM" id="MobiDB-lite"/>
    </source>
</evidence>
<dbReference type="InterPro" id="IPR053260">
    <property type="entry name" value="hnRNP"/>
</dbReference>
<feature type="compositionally biased region" description="Basic and acidic residues" evidence="2">
    <location>
        <begin position="145"/>
        <end position="170"/>
    </location>
</feature>
<protein>
    <recommendedName>
        <fullName evidence="3">RRM domain-containing protein</fullName>
    </recommendedName>
</protein>
<dbReference type="OMA" id="SICPGAF"/>
<dbReference type="GO" id="GO:0003723">
    <property type="term" value="F:RNA binding"/>
    <property type="evidence" value="ECO:0007669"/>
    <property type="project" value="UniProtKB-UniRule"/>
</dbReference>
<dbReference type="Pfam" id="PF00076">
    <property type="entry name" value="RRM_1"/>
    <property type="match status" value="1"/>
</dbReference>
<gene>
    <name evidence="4" type="ORF">BSAL_87985c</name>
</gene>
<evidence type="ECO:0000313" key="5">
    <source>
        <dbReference type="Proteomes" id="UP000051952"/>
    </source>
</evidence>
<name>A0A0S4KFG1_BODSA</name>
<dbReference type="Gene3D" id="3.30.70.330">
    <property type="match status" value="1"/>
</dbReference>
<feature type="region of interest" description="Disordered" evidence="2">
    <location>
        <begin position="259"/>
        <end position="293"/>
    </location>
</feature>
<dbReference type="PANTHER" id="PTHR48035:SF2">
    <property type="entry name" value="RNA-BINDING REGION RNP-1 DOMAIN-CONTAINING PROTEIN"/>
    <property type="match status" value="1"/>
</dbReference>
<accession>A0A0S4KFG1</accession>
<dbReference type="EMBL" id="CYKH01001107">
    <property type="protein sequence ID" value="CUI14392.1"/>
    <property type="molecule type" value="Genomic_DNA"/>
</dbReference>
<dbReference type="SMART" id="SM00360">
    <property type="entry name" value="RRM"/>
    <property type="match status" value="1"/>
</dbReference>
<dbReference type="SUPFAM" id="SSF54928">
    <property type="entry name" value="RNA-binding domain, RBD"/>
    <property type="match status" value="1"/>
</dbReference>
<keyword evidence="1" id="KW-0694">RNA-binding</keyword>
<feature type="compositionally biased region" description="Basic residues" evidence="2">
    <location>
        <begin position="130"/>
        <end position="144"/>
    </location>
</feature>
<evidence type="ECO:0000313" key="4">
    <source>
        <dbReference type="EMBL" id="CUI14392.1"/>
    </source>
</evidence>
<evidence type="ECO:0000259" key="3">
    <source>
        <dbReference type="PROSITE" id="PS50102"/>
    </source>
</evidence>
<sequence>MATAASKVPPMAESCQRFFVAGISRSITSDDLRTHFSRFGNVLESRVQRDVTGLSLGYGWIGFDKPCPSLLDIEHRINGQVLDVQIPRSRQQNAGVAQVVAPIKDNVARPIVPVAQSQVVPAAHHERSDRKRSRSNSRTRRSRSRSHDRDRSSRGDRSDERAIDRTDRRPPPPGPPPAAPQEAVRATPISYPAHQAPAPNRQPVALPPPQPPLGSFNESEFFVCIPSSLCPPHYMRDPRVLFVTMEPNGTFRQMQLPLGNAQTFPQPPPLPQTYQRNYPSAAAPPNHPGPRYY</sequence>
<dbReference type="InterPro" id="IPR012677">
    <property type="entry name" value="Nucleotide-bd_a/b_plait_sf"/>
</dbReference>
<dbReference type="Proteomes" id="UP000051952">
    <property type="component" value="Unassembled WGS sequence"/>
</dbReference>
<dbReference type="AlphaFoldDB" id="A0A0S4KFG1"/>
<organism evidence="4 5">
    <name type="scientific">Bodo saltans</name>
    <name type="common">Flagellated protozoan</name>
    <dbReference type="NCBI Taxonomy" id="75058"/>
    <lineage>
        <taxon>Eukaryota</taxon>
        <taxon>Discoba</taxon>
        <taxon>Euglenozoa</taxon>
        <taxon>Kinetoplastea</taxon>
        <taxon>Metakinetoplastina</taxon>
        <taxon>Eubodonida</taxon>
        <taxon>Bodonidae</taxon>
        <taxon>Bodo</taxon>
    </lineage>
</organism>
<reference evidence="5" key="1">
    <citation type="submission" date="2015-09" db="EMBL/GenBank/DDBJ databases">
        <authorList>
            <consortium name="Pathogen Informatics"/>
        </authorList>
    </citation>
    <scope>NUCLEOTIDE SEQUENCE [LARGE SCALE GENOMIC DNA]</scope>
    <source>
        <strain evidence="5">Lake Konstanz</strain>
    </source>
</reference>
<dbReference type="PROSITE" id="PS50102">
    <property type="entry name" value="RRM"/>
    <property type="match status" value="1"/>
</dbReference>
<feature type="region of interest" description="Disordered" evidence="2">
    <location>
        <begin position="114"/>
        <end position="212"/>
    </location>
</feature>